<keyword evidence="2" id="KW-1185">Reference proteome</keyword>
<dbReference type="PROSITE" id="PS51257">
    <property type="entry name" value="PROKAR_LIPOPROTEIN"/>
    <property type="match status" value="1"/>
</dbReference>
<organism evidence="1 2">
    <name type="scientific">Sphingomonas arvum</name>
    <dbReference type="NCBI Taxonomy" id="2992113"/>
    <lineage>
        <taxon>Bacteria</taxon>
        <taxon>Pseudomonadati</taxon>
        <taxon>Pseudomonadota</taxon>
        <taxon>Alphaproteobacteria</taxon>
        <taxon>Sphingomonadales</taxon>
        <taxon>Sphingomonadaceae</taxon>
        <taxon>Sphingomonas</taxon>
    </lineage>
</organism>
<name>A0ABT3JEQ4_9SPHN</name>
<proteinExistence type="predicted"/>
<reference evidence="1 2" key="1">
    <citation type="submission" date="2022-10" db="EMBL/GenBank/DDBJ databases">
        <title>Sphingomonas sp.</title>
        <authorList>
            <person name="Jin C."/>
        </authorList>
    </citation>
    <scope>NUCLEOTIDE SEQUENCE [LARGE SCALE GENOMIC DNA]</scope>
    <source>
        <strain evidence="1 2">BN140010</strain>
    </source>
</reference>
<evidence type="ECO:0000313" key="2">
    <source>
        <dbReference type="Proteomes" id="UP001526246"/>
    </source>
</evidence>
<sequence length="117" mass="12323">MRLLYLTPLLSLAACATPSDRITDALEGYGLAPQQARCVGDRLQSRLSVGQLQELAGLARTYRENDPNPQALTPTDLIRVASGVHDVRVPLEVGKAAANCGLIPGTTIGLLNMISGA</sequence>
<dbReference type="Proteomes" id="UP001526246">
    <property type="component" value="Unassembled WGS sequence"/>
</dbReference>
<evidence type="ECO:0008006" key="3">
    <source>
        <dbReference type="Google" id="ProtNLM"/>
    </source>
</evidence>
<dbReference type="RefSeq" id="WP_264881479.1">
    <property type="nucleotide sequence ID" value="NZ_JAPDOB010000001.1"/>
</dbReference>
<protein>
    <recommendedName>
        <fullName evidence="3">Lipoprotein</fullName>
    </recommendedName>
</protein>
<gene>
    <name evidence="1" type="ORF">OMW55_05645</name>
</gene>
<accession>A0ABT3JEQ4</accession>
<comment type="caution">
    <text evidence="1">The sequence shown here is derived from an EMBL/GenBank/DDBJ whole genome shotgun (WGS) entry which is preliminary data.</text>
</comment>
<dbReference type="EMBL" id="JAPDOB010000001">
    <property type="protein sequence ID" value="MCW3797291.1"/>
    <property type="molecule type" value="Genomic_DNA"/>
</dbReference>
<evidence type="ECO:0000313" key="1">
    <source>
        <dbReference type="EMBL" id="MCW3797291.1"/>
    </source>
</evidence>